<protein>
    <submittedName>
        <fullName evidence="4">Retrovirus-related Pol polyprotein from transposon 297</fullName>
    </submittedName>
</protein>
<feature type="region of interest" description="Disordered" evidence="1">
    <location>
        <begin position="227"/>
        <end position="264"/>
    </location>
</feature>
<dbReference type="Gene3D" id="3.30.70.270">
    <property type="match status" value="1"/>
</dbReference>
<accession>W9SDR5</accession>
<name>W9SDR5_9ROSA</name>
<evidence type="ECO:0000313" key="4">
    <source>
        <dbReference type="EMBL" id="EXC01431.1"/>
    </source>
</evidence>
<dbReference type="STRING" id="981085.W9SDR5"/>
<dbReference type="SUPFAM" id="SSF56672">
    <property type="entry name" value="DNA/RNA polymerases"/>
    <property type="match status" value="1"/>
</dbReference>
<reference evidence="5" key="1">
    <citation type="submission" date="2013-01" db="EMBL/GenBank/DDBJ databases">
        <title>Draft Genome Sequence of a Mulberry Tree, Morus notabilis C.K. Schneid.</title>
        <authorList>
            <person name="He N."/>
            <person name="Zhao S."/>
        </authorList>
    </citation>
    <scope>NUCLEOTIDE SEQUENCE</scope>
</reference>
<evidence type="ECO:0000313" key="5">
    <source>
        <dbReference type="Proteomes" id="UP000030645"/>
    </source>
</evidence>
<dbReference type="Pfam" id="PF00078">
    <property type="entry name" value="RVT_1"/>
    <property type="match status" value="1"/>
</dbReference>
<feature type="domain" description="Retrotransposon gag" evidence="3">
    <location>
        <begin position="91"/>
        <end position="185"/>
    </location>
</feature>
<dbReference type="CDD" id="cd01647">
    <property type="entry name" value="RT_LTR"/>
    <property type="match status" value="1"/>
</dbReference>
<dbReference type="PANTHER" id="PTHR24559:SF447">
    <property type="entry name" value="RNA-DIRECTED DNA POLYMERASE HOMOLOG"/>
    <property type="match status" value="1"/>
</dbReference>
<evidence type="ECO:0000256" key="1">
    <source>
        <dbReference type="SAM" id="MobiDB-lite"/>
    </source>
</evidence>
<dbReference type="Pfam" id="PF03732">
    <property type="entry name" value="Retrotrans_gag"/>
    <property type="match status" value="1"/>
</dbReference>
<dbReference type="Gene3D" id="3.10.10.10">
    <property type="entry name" value="HIV Type 1 Reverse Transcriptase, subunit A, domain 1"/>
    <property type="match status" value="1"/>
</dbReference>
<dbReference type="Proteomes" id="UP000030645">
    <property type="component" value="Unassembled WGS sequence"/>
</dbReference>
<evidence type="ECO:0000259" key="2">
    <source>
        <dbReference type="Pfam" id="PF00078"/>
    </source>
</evidence>
<organism evidence="4 5">
    <name type="scientific">Morus notabilis</name>
    <dbReference type="NCBI Taxonomy" id="981085"/>
    <lineage>
        <taxon>Eukaryota</taxon>
        <taxon>Viridiplantae</taxon>
        <taxon>Streptophyta</taxon>
        <taxon>Embryophyta</taxon>
        <taxon>Tracheophyta</taxon>
        <taxon>Spermatophyta</taxon>
        <taxon>Magnoliopsida</taxon>
        <taxon>eudicotyledons</taxon>
        <taxon>Gunneridae</taxon>
        <taxon>Pentapetalae</taxon>
        <taxon>rosids</taxon>
        <taxon>fabids</taxon>
        <taxon>Rosales</taxon>
        <taxon>Moraceae</taxon>
        <taxon>Moreae</taxon>
        <taxon>Morus</taxon>
    </lineage>
</organism>
<dbReference type="InterPro" id="IPR043502">
    <property type="entry name" value="DNA/RNA_pol_sf"/>
</dbReference>
<dbReference type="InterPro" id="IPR000477">
    <property type="entry name" value="RT_dom"/>
</dbReference>
<dbReference type="InterPro" id="IPR005162">
    <property type="entry name" value="Retrotrans_gag_dom"/>
</dbReference>
<gene>
    <name evidence="4" type="ORF">L484_022002</name>
</gene>
<dbReference type="PANTHER" id="PTHR24559">
    <property type="entry name" value="TRANSPOSON TY3-I GAG-POL POLYPROTEIN"/>
    <property type="match status" value="1"/>
</dbReference>
<dbReference type="InterPro" id="IPR053134">
    <property type="entry name" value="RNA-dir_DNA_polymerase"/>
</dbReference>
<dbReference type="eggNOG" id="KOG0017">
    <property type="taxonomic scope" value="Eukaryota"/>
</dbReference>
<keyword evidence="5" id="KW-1185">Reference proteome</keyword>
<feature type="domain" description="Reverse transcriptase" evidence="2">
    <location>
        <begin position="416"/>
        <end position="525"/>
    </location>
</feature>
<dbReference type="EMBL" id="KE345330">
    <property type="protein sequence ID" value="EXC01431.1"/>
    <property type="molecule type" value="Genomic_DNA"/>
</dbReference>
<sequence length="526" mass="61013">MVPHRRPVNQPVQQNQGFLDAMYAAFQGMATRAQNERPVEDRKQGYFQEFRRAPIPSFNSEGGPQEAEFLLDSIVKHLSTIGVPDEYWVEFAVYKMEGLANTWWKQVKRRIDVAGLTWEQFDTLFNEQYFPQSYRDEKALEFMSLLQGDMSVREYEAKFNDLSRFAPSLVESEHLRCLKFEKGLKNSLRRSLVALRIQNFRDLVAAATRVEQDNLAYHQSKEVTGRVSVFGRPSDSGGPQRSSRRNRNQGQTVGEITSGGSSSSERGIVLIGRRLNKPKVTLPRVKKGHHSICHHISHNRYHTLLCRLINHLCLHNSGLKRRDRYNHLRRNSIGLRPNGLMLVTEGKGKYKDKLMPWQEAALEVRPATRSCEITIGSERMRADLIILPMSLFDVVLGMDWLSEYGAIVDCYRRRVTLMTKVTVKNKYPLPKIDELFDQLGGSQFYSKIDLRSGYHQLKIKEEDILKTAFRTRYGHFEFMVMSFGLTNSPAAFIDLMNRVFWPYLDRFVIVFIDDILVYSKTWEEHE</sequence>
<dbReference type="InterPro" id="IPR043128">
    <property type="entry name" value="Rev_trsase/Diguanyl_cyclase"/>
</dbReference>
<dbReference type="AlphaFoldDB" id="W9SDR5"/>
<proteinExistence type="predicted"/>
<evidence type="ECO:0000259" key="3">
    <source>
        <dbReference type="Pfam" id="PF03732"/>
    </source>
</evidence>